<accession>A0A4R2N9D7</accession>
<keyword evidence="2" id="KW-1185">Reference proteome</keyword>
<organism evidence="1 2">
    <name type="scientific">Nicoletella semolina</name>
    <dbReference type="NCBI Taxonomy" id="271160"/>
    <lineage>
        <taxon>Bacteria</taxon>
        <taxon>Pseudomonadati</taxon>
        <taxon>Pseudomonadota</taxon>
        <taxon>Gammaproteobacteria</taxon>
        <taxon>Pasteurellales</taxon>
        <taxon>Pasteurellaceae</taxon>
        <taxon>Nicoletella</taxon>
    </lineage>
</organism>
<evidence type="ECO:0000313" key="1">
    <source>
        <dbReference type="EMBL" id="TCP17627.1"/>
    </source>
</evidence>
<protein>
    <submittedName>
        <fullName evidence="1">Uncharacterized protein</fullName>
    </submittedName>
</protein>
<evidence type="ECO:0000313" key="2">
    <source>
        <dbReference type="Proteomes" id="UP000295537"/>
    </source>
</evidence>
<dbReference type="Proteomes" id="UP000295537">
    <property type="component" value="Unassembled WGS sequence"/>
</dbReference>
<sequence>MKKWLFSFSLACFCMLGYQVFRDYQIYRTHLAHIDVILSSPDSERYYQNLTEQNIALTKLIQYNENRLLPNFWQEWYLWRKLSILPILQQPDRHQEMLSLSYKMYEKTNKNFYLWTYCLLLERVEKADLDCYRKSLMELKKQKEYFTRAEYWLMATAVNDVDLELNKSRLLSEQNNLIELVLQDRKQTLRNMFP</sequence>
<dbReference type="AlphaFoldDB" id="A0A4R2N9D7"/>
<dbReference type="EMBL" id="SLXJ01000005">
    <property type="protein sequence ID" value="TCP17627.1"/>
    <property type="molecule type" value="Genomic_DNA"/>
</dbReference>
<comment type="caution">
    <text evidence="1">The sequence shown here is derived from an EMBL/GenBank/DDBJ whole genome shotgun (WGS) entry which is preliminary data.</text>
</comment>
<reference evidence="1 2" key="1">
    <citation type="submission" date="2019-03" db="EMBL/GenBank/DDBJ databases">
        <title>Genomic Encyclopedia of Type Strains, Phase IV (KMG-IV): sequencing the most valuable type-strain genomes for metagenomic binning, comparative biology and taxonomic classification.</title>
        <authorList>
            <person name="Goeker M."/>
        </authorList>
    </citation>
    <scope>NUCLEOTIDE SEQUENCE [LARGE SCALE GENOMIC DNA]</scope>
    <source>
        <strain evidence="1 2">DSM 16380</strain>
    </source>
</reference>
<dbReference type="RefSeq" id="WP_132501220.1">
    <property type="nucleotide sequence ID" value="NZ_LVXA01000001.1"/>
</dbReference>
<name>A0A4R2N9D7_9PAST</name>
<gene>
    <name evidence="1" type="ORF">EV693_10596</name>
</gene>
<proteinExistence type="predicted"/>